<dbReference type="PRINTS" id="PR00019">
    <property type="entry name" value="LEURICHRPT"/>
</dbReference>
<keyword evidence="9" id="KW-0472">Membrane</keyword>
<comment type="similarity">
    <text evidence="2">Belongs to the RLP family.</text>
</comment>
<reference evidence="15" key="1">
    <citation type="journal article" date="2021" name="Nat. Commun.">
        <title>Genomic analyses provide insights into spinach domestication and the genetic basis of agronomic traits.</title>
        <authorList>
            <person name="Cai X."/>
            <person name="Sun X."/>
            <person name="Xu C."/>
            <person name="Sun H."/>
            <person name="Wang X."/>
            <person name="Ge C."/>
            <person name="Zhang Z."/>
            <person name="Wang Q."/>
            <person name="Fei Z."/>
            <person name="Jiao C."/>
            <person name="Wang Q."/>
        </authorList>
    </citation>
    <scope>NUCLEOTIDE SEQUENCE [LARGE SCALE GENOMIC DNA]</scope>
    <source>
        <strain evidence="15">cv. Varoflay</strain>
    </source>
</reference>
<dbReference type="Pfam" id="PF23598">
    <property type="entry name" value="LRR_14"/>
    <property type="match status" value="1"/>
</dbReference>
<evidence type="ECO:0000256" key="6">
    <source>
        <dbReference type="ARBA" id="ARBA00022729"/>
    </source>
</evidence>
<evidence type="ECO:0000256" key="11">
    <source>
        <dbReference type="ARBA" id="ARBA00023180"/>
    </source>
</evidence>
<keyword evidence="10" id="KW-0675">Receptor</keyword>
<accession>A0ABM3R4J1</accession>
<keyword evidence="6 12" id="KW-0732">Signal</keyword>
<dbReference type="PROSITE" id="PS51450">
    <property type="entry name" value="LRR"/>
    <property type="match status" value="1"/>
</dbReference>
<name>A0ABM3R4J1_SPIOL</name>
<feature type="signal peptide" evidence="12">
    <location>
        <begin position="1"/>
        <end position="28"/>
    </location>
</feature>
<evidence type="ECO:0000256" key="9">
    <source>
        <dbReference type="ARBA" id="ARBA00023136"/>
    </source>
</evidence>
<dbReference type="SMART" id="SM00369">
    <property type="entry name" value="LRR_TYP"/>
    <property type="match status" value="7"/>
</dbReference>
<keyword evidence="7" id="KW-0677">Repeat</keyword>
<evidence type="ECO:0000256" key="8">
    <source>
        <dbReference type="ARBA" id="ARBA00022989"/>
    </source>
</evidence>
<evidence type="ECO:0000256" key="1">
    <source>
        <dbReference type="ARBA" id="ARBA00004251"/>
    </source>
</evidence>
<evidence type="ECO:0000256" key="4">
    <source>
        <dbReference type="ARBA" id="ARBA00022614"/>
    </source>
</evidence>
<dbReference type="RefSeq" id="XP_056690519.1">
    <property type="nucleotide sequence ID" value="XM_056834541.1"/>
</dbReference>
<dbReference type="SUPFAM" id="SSF52047">
    <property type="entry name" value="RNI-like"/>
    <property type="match status" value="1"/>
</dbReference>
<keyword evidence="11" id="KW-0325">Glycoprotein</keyword>
<feature type="domain" description="Leucine-rich repeat-containing N-terminal plant-type" evidence="13">
    <location>
        <begin position="32"/>
        <end position="68"/>
    </location>
</feature>
<evidence type="ECO:0000256" key="2">
    <source>
        <dbReference type="ARBA" id="ARBA00009592"/>
    </source>
</evidence>
<evidence type="ECO:0000256" key="5">
    <source>
        <dbReference type="ARBA" id="ARBA00022692"/>
    </source>
</evidence>
<keyword evidence="5" id="KW-0812">Transmembrane</keyword>
<dbReference type="InterPro" id="IPR013210">
    <property type="entry name" value="LRR_N_plant-typ"/>
</dbReference>
<proteinExistence type="inferred from homology"/>
<feature type="chain" id="PRO_5045313024" evidence="12">
    <location>
        <begin position="29"/>
        <end position="702"/>
    </location>
</feature>
<dbReference type="Pfam" id="PF13855">
    <property type="entry name" value="LRR_8"/>
    <property type="match status" value="1"/>
</dbReference>
<dbReference type="InterPro" id="IPR055414">
    <property type="entry name" value="LRR_R13L4/SHOC2-like"/>
</dbReference>
<protein>
    <submittedName>
        <fullName evidence="16">Receptor-like protein 2</fullName>
    </submittedName>
</protein>
<evidence type="ECO:0000256" key="7">
    <source>
        <dbReference type="ARBA" id="ARBA00022737"/>
    </source>
</evidence>
<dbReference type="Pfam" id="PF00560">
    <property type="entry name" value="LRR_1"/>
    <property type="match status" value="4"/>
</dbReference>
<keyword evidence="4" id="KW-0433">Leucine-rich repeat</keyword>
<keyword evidence="15" id="KW-1185">Reference proteome</keyword>
<dbReference type="GeneID" id="110787161"/>
<reference evidence="16" key="2">
    <citation type="submission" date="2025-08" db="UniProtKB">
        <authorList>
            <consortium name="RefSeq"/>
        </authorList>
    </citation>
    <scope>IDENTIFICATION</scope>
    <source>
        <tissue evidence="16">Leaf</tissue>
    </source>
</reference>
<dbReference type="InterPro" id="IPR032675">
    <property type="entry name" value="LRR_dom_sf"/>
</dbReference>
<dbReference type="Proteomes" id="UP000813463">
    <property type="component" value="Chromosome 1"/>
</dbReference>
<dbReference type="Gene3D" id="3.80.10.10">
    <property type="entry name" value="Ribonuclease Inhibitor"/>
    <property type="match status" value="2"/>
</dbReference>
<evidence type="ECO:0000256" key="12">
    <source>
        <dbReference type="SAM" id="SignalP"/>
    </source>
</evidence>
<dbReference type="Pfam" id="PF08263">
    <property type="entry name" value="LRRNT_2"/>
    <property type="match status" value="1"/>
</dbReference>
<sequence>MLVSQSNNHLIFILLWYSFTICHQQAEACSMQDQQSLITFSESITSSLNPLNWSSSSDCCFWEGIGCDDNDRVTRLWIPSRGLTGNIPSSLGNLTSLTHLNISHNLLSGFLPTGIFSSLSSLEIIDISSNRLKGNLSASVVSLGSNLTNFNASNNGFTGHIPSFICTTSPLLKSLDFSRNIFDGEIPVGLGRCSNLEVFQADCNNLYGLLPADIYSLRSLVAISVAANGISGTIAEDILNLTNLRIIELNGNFFSGKIPQNIGKLPNLEQLHLQINNFSGSLPESLMNCTKLEKLTIRGNNLQGNISRFDFSRLVKLQILDLGNNHFTGNLPQSLFSCKSLTALGVASNRLKGEISPNIAELKSLSFLCVSGNNFINVLDTLRILAGCKKLETLILSNNFYGETLPAERSFIGPSGYSNLQVLALGGCNFSGRFPEWLFHVKSLRVLDLSYNKITGRIPDWFGTLPTLFYLDLSMNLLSGEFVVKYNNFPALISEGSPHRLNQSYLKLPVFVATNNAPRQQYNELADLPPAIYLNGNHLSGNIPVEISRLQNLQNLDLSQNNFSGNIPSELWNLRNLEVLELSKNNLSGRIPASLQSLNFLAKFNVSYNNLEGPIPTGGQFSFAECSYAGNPRLCGGILIHHPCSAQSVPVARHQDTPDMNHKNFFNSFPEGLIVGFSTVFPSVLAIQAYRHRRILFYTNGQ</sequence>
<evidence type="ECO:0000259" key="13">
    <source>
        <dbReference type="Pfam" id="PF08263"/>
    </source>
</evidence>
<evidence type="ECO:0000313" key="16">
    <source>
        <dbReference type="RefSeq" id="XP_056690519.1"/>
    </source>
</evidence>
<keyword evidence="3" id="KW-1003">Cell membrane</keyword>
<organism evidence="15 16">
    <name type="scientific">Spinacia oleracea</name>
    <name type="common">Spinach</name>
    <dbReference type="NCBI Taxonomy" id="3562"/>
    <lineage>
        <taxon>Eukaryota</taxon>
        <taxon>Viridiplantae</taxon>
        <taxon>Streptophyta</taxon>
        <taxon>Embryophyta</taxon>
        <taxon>Tracheophyta</taxon>
        <taxon>Spermatophyta</taxon>
        <taxon>Magnoliopsida</taxon>
        <taxon>eudicotyledons</taxon>
        <taxon>Gunneridae</taxon>
        <taxon>Pentapetalae</taxon>
        <taxon>Caryophyllales</taxon>
        <taxon>Chenopodiaceae</taxon>
        <taxon>Chenopodioideae</taxon>
        <taxon>Anserineae</taxon>
        <taxon>Spinacia</taxon>
    </lineage>
</organism>
<feature type="domain" description="Disease resistance R13L4/SHOC-2-like LRR" evidence="14">
    <location>
        <begin position="184"/>
        <end position="371"/>
    </location>
</feature>
<keyword evidence="8" id="KW-1133">Transmembrane helix</keyword>
<gene>
    <name evidence="16" type="primary">LOC110787161</name>
</gene>
<comment type="subcellular location">
    <subcellularLocation>
        <location evidence="1">Cell membrane</location>
        <topology evidence="1">Single-pass type I membrane protein</topology>
    </subcellularLocation>
</comment>
<dbReference type="InterPro" id="IPR001611">
    <property type="entry name" value="Leu-rich_rpt"/>
</dbReference>
<dbReference type="InterPro" id="IPR003591">
    <property type="entry name" value="Leu-rich_rpt_typical-subtyp"/>
</dbReference>
<dbReference type="PANTHER" id="PTHR48052:SF81">
    <property type="entry name" value="LEUCINE-RICH REPEAT-CONTAINING N-TERMINAL PLANT-TYPE DOMAIN-CONTAINING PROTEIN"/>
    <property type="match status" value="1"/>
</dbReference>
<evidence type="ECO:0000256" key="10">
    <source>
        <dbReference type="ARBA" id="ARBA00023170"/>
    </source>
</evidence>
<dbReference type="PANTHER" id="PTHR48052">
    <property type="entry name" value="UNNAMED PRODUCT"/>
    <property type="match status" value="1"/>
</dbReference>
<evidence type="ECO:0000313" key="15">
    <source>
        <dbReference type="Proteomes" id="UP000813463"/>
    </source>
</evidence>
<evidence type="ECO:0000256" key="3">
    <source>
        <dbReference type="ARBA" id="ARBA00022475"/>
    </source>
</evidence>
<evidence type="ECO:0000259" key="14">
    <source>
        <dbReference type="Pfam" id="PF23598"/>
    </source>
</evidence>